<protein>
    <submittedName>
        <fullName evidence="3">Helix-turn-helix domain-containing protein</fullName>
    </submittedName>
</protein>
<sequence>MNKIIGIHIKELRKREKLTQIQFSHRIGIDNSQLSKIEQGKLMPTLAQLIEIASKFNVSIDWLVNLSNTTTKETSEKALSDEGNIDKLNEKQVLERLNYLEQNIDSITNEKLKLIESKIIAGTLSTNKLLRIVLLQLDIDEKKINKIDKEDEMRI</sequence>
<dbReference type="PANTHER" id="PTHR46558">
    <property type="entry name" value="TRACRIPTIONAL REGULATORY PROTEIN-RELATED-RELATED"/>
    <property type="match status" value="1"/>
</dbReference>
<dbReference type="CDD" id="cd00093">
    <property type="entry name" value="HTH_XRE"/>
    <property type="match status" value="1"/>
</dbReference>
<dbReference type="PROSITE" id="PS50943">
    <property type="entry name" value="HTH_CROC1"/>
    <property type="match status" value="1"/>
</dbReference>
<proteinExistence type="predicted"/>
<dbReference type="SMART" id="SM00530">
    <property type="entry name" value="HTH_XRE"/>
    <property type="match status" value="1"/>
</dbReference>
<dbReference type="AlphaFoldDB" id="A0A845PVW2"/>
<keyword evidence="1" id="KW-0238">DNA-binding</keyword>
<dbReference type="GO" id="GO:0003677">
    <property type="term" value="F:DNA binding"/>
    <property type="evidence" value="ECO:0007669"/>
    <property type="project" value="UniProtKB-KW"/>
</dbReference>
<keyword evidence="4" id="KW-1185">Reference proteome</keyword>
<dbReference type="RefSeq" id="WP_166518934.1">
    <property type="nucleotide sequence ID" value="NZ_JAAABJ010000366.1"/>
</dbReference>
<dbReference type="Pfam" id="PF01381">
    <property type="entry name" value="HTH_3"/>
    <property type="match status" value="1"/>
</dbReference>
<dbReference type="PANTHER" id="PTHR46558:SF11">
    <property type="entry name" value="HTH-TYPE TRANSCRIPTIONAL REGULATOR XRE"/>
    <property type="match status" value="1"/>
</dbReference>
<feature type="domain" description="HTH cro/C1-type" evidence="2">
    <location>
        <begin position="9"/>
        <end position="63"/>
    </location>
</feature>
<evidence type="ECO:0000259" key="2">
    <source>
        <dbReference type="PROSITE" id="PS50943"/>
    </source>
</evidence>
<evidence type="ECO:0000313" key="3">
    <source>
        <dbReference type="EMBL" id="NAW50607.1"/>
    </source>
</evidence>
<dbReference type="Proteomes" id="UP000553459">
    <property type="component" value="Unassembled WGS sequence"/>
</dbReference>
<dbReference type="InterPro" id="IPR010982">
    <property type="entry name" value="Lambda_DNA-bd_dom_sf"/>
</dbReference>
<reference evidence="3 4" key="1">
    <citation type="submission" date="2019-11" db="EMBL/GenBank/DDBJ databases">
        <title>Characterization of Elizabethkingia argenteiflava sp. nov., isolated from inner surface of Soybean Pods.</title>
        <authorList>
            <person name="Mo S."/>
        </authorList>
    </citation>
    <scope>NUCLEOTIDE SEQUENCE [LARGE SCALE GENOMIC DNA]</scope>
    <source>
        <strain evidence="3 4">YB22</strain>
    </source>
</reference>
<gene>
    <name evidence="3" type="ORF">GNY06_04140</name>
</gene>
<dbReference type="Gene3D" id="1.10.260.40">
    <property type="entry name" value="lambda repressor-like DNA-binding domains"/>
    <property type="match status" value="1"/>
</dbReference>
<dbReference type="EMBL" id="JAAABJ010000366">
    <property type="protein sequence ID" value="NAW50607.1"/>
    <property type="molecule type" value="Genomic_DNA"/>
</dbReference>
<comment type="caution">
    <text evidence="3">The sequence shown here is derived from an EMBL/GenBank/DDBJ whole genome shotgun (WGS) entry which is preliminary data.</text>
</comment>
<name>A0A845PVW2_9FLAO</name>
<accession>A0A845PVW2</accession>
<dbReference type="InterPro" id="IPR001387">
    <property type="entry name" value="Cro/C1-type_HTH"/>
</dbReference>
<evidence type="ECO:0000256" key="1">
    <source>
        <dbReference type="ARBA" id="ARBA00023125"/>
    </source>
</evidence>
<dbReference type="SUPFAM" id="SSF47413">
    <property type="entry name" value="lambda repressor-like DNA-binding domains"/>
    <property type="match status" value="1"/>
</dbReference>
<organism evidence="3 4">
    <name type="scientific">Elizabethkingia argenteiflava</name>
    <dbReference type="NCBI Taxonomy" id="2681556"/>
    <lineage>
        <taxon>Bacteria</taxon>
        <taxon>Pseudomonadati</taxon>
        <taxon>Bacteroidota</taxon>
        <taxon>Flavobacteriia</taxon>
        <taxon>Flavobacteriales</taxon>
        <taxon>Weeksellaceae</taxon>
        <taxon>Elizabethkingia</taxon>
    </lineage>
</organism>
<evidence type="ECO:0000313" key="4">
    <source>
        <dbReference type="Proteomes" id="UP000553459"/>
    </source>
</evidence>